<dbReference type="Gene3D" id="3.90.76.10">
    <property type="entry name" value="Dipeptide-binding Protein, Domain 1"/>
    <property type="match status" value="1"/>
</dbReference>
<evidence type="ECO:0000256" key="2">
    <source>
        <dbReference type="SAM" id="SignalP"/>
    </source>
</evidence>
<sequence length="572" mass="61272">MLPALLAALFTLAACTNAPPPQLVERPPSESPTTSAPTTRPKLTEVTVGVDNLEGGFNPHSLADLSPTSSALASLMLPSVFRPGPGGELELDRTLMESAKVVEDAEKFTVRYQIRKEAGWSDGAPIAAEDFVYLWEQLRSQPGASDPVGYQLIEDVASRQGGKTVEVTFSRPYEGWRTLFTNLLPAHLVKDAPGGWAEALDRGYPASGGPFAIQQFDLDRGEIVLVRNDRYWGEPAVSDRVVLRSNDRARQVESLRSGDSHVAVFSADDETMDALRGLGDAVRVKTVPRPATMQLLLRPSSPNLTDVRVRKAVASALNREDLTEVGTQGGPADQLPAHAQVLAPSERGYTPTEPPGAFPGEPDGGEVARLLGEAGYQRSGGTWLRDGRPLNLVIAAPFDNEQYIRIAEETADQLRQQGIQANVITPTGDQLFGEMLPANPRTEDPGASSVDIAVAPRPAGGDPATMLAASFGCPKTDEDGEQPFPYTMTGFCDPLLQPTIDAALSGAISFDEASERVEPVVWSQAVALPLYQQAQVMVVRRGMSGVQPGFGFAGPFSTADRWLGSPTDDDGY</sequence>
<dbReference type="Gene3D" id="3.40.190.10">
    <property type="entry name" value="Periplasmic binding protein-like II"/>
    <property type="match status" value="1"/>
</dbReference>
<dbReference type="AlphaFoldDB" id="A0A5Q3QKJ7"/>
<name>A0A5Q3QKJ7_9PSEU</name>
<dbReference type="PANTHER" id="PTHR30290">
    <property type="entry name" value="PERIPLASMIC BINDING COMPONENT OF ABC TRANSPORTER"/>
    <property type="match status" value="1"/>
</dbReference>
<dbReference type="InterPro" id="IPR039424">
    <property type="entry name" value="SBP_5"/>
</dbReference>
<dbReference type="Proteomes" id="UP000371041">
    <property type="component" value="Chromosome"/>
</dbReference>
<reference evidence="5" key="1">
    <citation type="submission" date="2019-11" db="EMBL/GenBank/DDBJ databases">
        <title>The complete genome sequence of Saccharopolyspora sp. E2A.</title>
        <authorList>
            <person name="Zhang G."/>
        </authorList>
    </citation>
    <scope>NUCLEOTIDE SEQUENCE [LARGE SCALE GENOMIC DNA]</scope>
    <source>
        <strain evidence="5">E2A</strain>
    </source>
</reference>
<feature type="compositionally biased region" description="Low complexity" evidence="1">
    <location>
        <begin position="31"/>
        <end position="41"/>
    </location>
</feature>
<dbReference type="KEGG" id="sace:GIY23_04240"/>
<feature type="region of interest" description="Disordered" evidence="1">
    <location>
        <begin position="18"/>
        <end position="43"/>
    </location>
</feature>
<dbReference type="EMBL" id="CP045929">
    <property type="protein sequence ID" value="QGK72035.1"/>
    <property type="molecule type" value="Genomic_DNA"/>
</dbReference>
<protein>
    <submittedName>
        <fullName evidence="4">ABC transporter family substrate-binding protein</fullName>
    </submittedName>
</protein>
<keyword evidence="2" id="KW-0732">Signal</keyword>
<dbReference type="PANTHER" id="PTHR30290:SF65">
    <property type="entry name" value="MONOACYL PHOSPHATIDYLINOSITOL TETRAMANNOSIDE-BINDING PROTEIN LPQW-RELATED"/>
    <property type="match status" value="1"/>
</dbReference>
<feature type="chain" id="PRO_5039511111" evidence="2">
    <location>
        <begin position="19"/>
        <end position="572"/>
    </location>
</feature>
<dbReference type="Pfam" id="PF00496">
    <property type="entry name" value="SBP_bac_5"/>
    <property type="match status" value="1"/>
</dbReference>
<feature type="domain" description="Solute-binding protein family 5" evidence="3">
    <location>
        <begin position="95"/>
        <end position="428"/>
    </location>
</feature>
<dbReference type="CDD" id="cd08501">
    <property type="entry name" value="PBP2_Lpqw"/>
    <property type="match status" value="1"/>
</dbReference>
<accession>A0A5Q3QKJ7</accession>
<gene>
    <name evidence="4" type="ORF">GIY23_04240</name>
</gene>
<dbReference type="GO" id="GO:1904680">
    <property type="term" value="F:peptide transmembrane transporter activity"/>
    <property type="evidence" value="ECO:0007669"/>
    <property type="project" value="TreeGrafter"/>
</dbReference>
<dbReference type="SUPFAM" id="SSF53850">
    <property type="entry name" value="Periplasmic binding protein-like II"/>
    <property type="match status" value="1"/>
</dbReference>
<evidence type="ECO:0000256" key="1">
    <source>
        <dbReference type="SAM" id="MobiDB-lite"/>
    </source>
</evidence>
<organism evidence="4 5">
    <name type="scientific">Allosaccharopolyspora coralli</name>
    <dbReference type="NCBI Taxonomy" id="2665642"/>
    <lineage>
        <taxon>Bacteria</taxon>
        <taxon>Bacillati</taxon>
        <taxon>Actinomycetota</taxon>
        <taxon>Actinomycetes</taxon>
        <taxon>Pseudonocardiales</taxon>
        <taxon>Pseudonocardiaceae</taxon>
        <taxon>Allosaccharopolyspora</taxon>
    </lineage>
</organism>
<evidence type="ECO:0000313" key="4">
    <source>
        <dbReference type="EMBL" id="QGK72035.1"/>
    </source>
</evidence>
<evidence type="ECO:0000313" key="5">
    <source>
        <dbReference type="Proteomes" id="UP000371041"/>
    </source>
</evidence>
<keyword evidence="5" id="KW-1185">Reference proteome</keyword>
<evidence type="ECO:0000259" key="3">
    <source>
        <dbReference type="Pfam" id="PF00496"/>
    </source>
</evidence>
<dbReference type="GO" id="GO:0015833">
    <property type="term" value="P:peptide transport"/>
    <property type="evidence" value="ECO:0007669"/>
    <property type="project" value="TreeGrafter"/>
</dbReference>
<proteinExistence type="predicted"/>
<feature type="region of interest" description="Disordered" evidence="1">
    <location>
        <begin position="346"/>
        <end position="365"/>
    </location>
</feature>
<dbReference type="Gene3D" id="3.10.105.10">
    <property type="entry name" value="Dipeptide-binding Protein, Domain 3"/>
    <property type="match status" value="1"/>
</dbReference>
<feature type="signal peptide" evidence="2">
    <location>
        <begin position="1"/>
        <end position="18"/>
    </location>
</feature>
<dbReference type="InterPro" id="IPR000914">
    <property type="entry name" value="SBP_5_dom"/>
</dbReference>